<evidence type="ECO:0000256" key="2">
    <source>
        <dbReference type="SAM" id="Phobius"/>
    </source>
</evidence>
<accession>A0A917UKG2</accession>
<evidence type="ECO:0000313" key="3">
    <source>
        <dbReference type="EMBL" id="GGJ63036.1"/>
    </source>
</evidence>
<evidence type="ECO:0000256" key="1">
    <source>
        <dbReference type="SAM" id="MobiDB-lite"/>
    </source>
</evidence>
<organism evidence="3 4">
    <name type="scientific">Streptomyces brasiliensis</name>
    <dbReference type="NCBI Taxonomy" id="1954"/>
    <lineage>
        <taxon>Bacteria</taxon>
        <taxon>Bacillati</taxon>
        <taxon>Actinomycetota</taxon>
        <taxon>Actinomycetes</taxon>
        <taxon>Kitasatosporales</taxon>
        <taxon>Streptomycetaceae</taxon>
        <taxon>Streptomyces</taxon>
    </lineage>
</organism>
<keyword evidence="4" id="KW-1185">Reference proteome</keyword>
<keyword evidence="2" id="KW-0472">Membrane</keyword>
<feature type="region of interest" description="Disordered" evidence="1">
    <location>
        <begin position="48"/>
        <end position="118"/>
    </location>
</feature>
<reference evidence="3" key="1">
    <citation type="journal article" date="2014" name="Int. J. Syst. Evol. Microbiol.">
        <title>Complete genome sequence of Corynebacterium casei LMG S-19264T (=DSM 44701T), isolated from a smear-ripened cheese.</title>
        <authorList>
            <consortium name="US DOE Joint Genome Institute (JGI-PGF)"/>
            <person name="Walter F."/>
            <person name="Albersmeier A."/>
            <person name="Kalinowski J."/>
            <person name="Ruckert C."/>
        </authorList>
    </citation>
    <scope>NUCLEOTIDE SEQUENCE</scope>
    <source>
        <strain evidence="3">JCM 3086</strain>
    </source>
</reference>
<evidence type="ECO:0000313" key="4">
    <source>
        <dbReference type="Proteomes" id="UP000657574"/>
    </source>
</evidence>
<dbReference type="Proteomes" id="UP000657574">
    <property type="component" value="Unassembled WGS sequence"/>
</dbReference>
<gene>
    <name evidence="3" type="ORF">GCM10010121_087140</name>
</gene>
<keyword evidence="2" id="KW-1133">Transmembrane helix</keyword>
<proteinExistence type="predicted"/>
<comment type="caution">
    <text evidence="3">The sequence shown here is derived from an EMBL/GenBank/DDBJ whole genome shotgun (WGS) entry which is preliminary data.</text>
</comment>
<reference evidence="3" key="2">
    <citation type="submission" date="2020-09" db="EMBL/GenBank/DDBJ databases">
        <authorList>
            <person name="Sun Q."/>
            <person name="Ohkuma M."/>
        </authorList>
    </citation>
    <scope>NUCLEOTIDE SEQUENCE</scope>
    <source>
        <strain evidence="3">JCM 3086</strain>
    </source>
</reference>
<feature type="transmembrane region" description="Helical" evidence="2">
    <location>
        <begin position="20"/>
        <end position="40"/>
    </location>
</feature>
<keyword evidence="2" id="KW-0812">Transmembrane</keyword>
<dbReference type="AlphaFoldDB" id="A0A917UKG2"/>
<sequence length="118" mass="12424">MVPAGRTHLCREGRQPVIPLTVLGAGAGGAVVIGMVAGVYPSIRAARSTPTEALATPWHEDARPRTRSAGRAAPPGHRIVRLSPHSGREFETCDLTKTPPRGGSSRTSAQRREAITAL</sequence>
<name>A0A917UKG2_9ACTN</name>
<dbReference type="EMBL" id="BMQA01000074">
    <property type="protein sequence ID" value="GGJ63036.1"/>
    <property type="molecule type" value="Genomic_DNA"/>
</dbReference>
<protein>
    <submittedName>
        <fullName evidence="3">Uncharacterized protein</fullName>
    </submittedName>
</protein>